<comment type="caution">
    <text evidence="1">The sequence shown here is derived from an EMBL/GenBank/DDBJ whole genome shotgun (WGS) entry which is preliminary data.</text>
</comment>
<dbReference type="EMBL" id="JAOYFB010000001">
    <property type="protein sequence ID" value="KAK4003781.1"/>
    <property type="molecule type" value="Genomic_DNA"/>
</dbReference>
<proteinExistence type="predicted"/>
<reference evidence="1 2" key="1">
    <citation type="journal article" date="2023" name="Nucleic Acids Res.">
        <title>The hologenome of Daphnia magna reveals possible DNA methylation and microbiome-mediated evolution of the host genome.</title>
        <authorList>
            <person name="Chaturvedi A."/>
            <person name="Li X."/>
            <person name="Dhandapani V."/>
            <person name="Marshall H."/>
            <person name="Kissane S."/>
            <person name="Cuenca-Cambronero M."/>
            <person name="Asole G."/>
            <person name="Calvet F."/>
            <person name="Ruiz-Romero M."/>
            <person name="Marangio P."/>
            <person name="Guigo R."/>
            <person name="Rago D."/>
            <person name="Mirbahai L."/>
            <person name="Eastwood N."/>
            <person name="Colbourne J.K."/>
            <person name="Zhou J."/>
            <person name="Mallon E."/>
            <person name="Orsini L."/>
        </authorList>
    </citation>
    <scope>NUCLEOTIDE SEQUENCE [LARGE SCALE GENOMIC DNA]</scope>
    <source>
        <strain evidence="1">LRV0_1</strain>
    </source>
</reference>
<sequence>MSSSTKQTPCKSITGEKEWREIAATACYMCATRMVLSPRNGLFYFHVILRRSNQTSAAPLSLKREKTLTIALLLNSTNSQLHLCFWGNTRKDFHHIMHGVISRQ</sequence>
<keyword evidence="2" id="KW-1185">Reference proteome</keyword>
<protein>
    <submittedName>
        <fullName evidence="1">Uncharacterized protein</fullName>
    </submittedName>
</protein>
<accession>A0ABQ9YT47</accession>
<dbReference type="Proteomes" id="UP001234178">
    <property type="component" value="Unassembled WGS sequence"/>
</dbReference>
<evidence type="ECO:0000313" key="2">
    <source>
        <dbReference type="Proteomes" id="UP001234178"/>
    </source>
</evidence>
<organism evidence="1 2">
    <name type="scientific">Daphnia magna</name>
    <dbReference type="NCBI Taxonomy" id="35525"/>
    <lineage>
        <taxon>Eukaryota</taxon>
        <taxon>Metazoa</taxon>
        <taxon>Ecdysozoa</taxon>
        <taxon>Arthropoda</taxon>
        <taxon>Crustacea</taxon>
        <taxon>Branchiopoda</taxon>
        <taxon>Diplostraca</taxon>
        <taxon>Cladocera</taxon>
        <taxon>Anomopoda</taxon>
        <taxon>Daphniidae</taxon>
        <taxon>Daphnia</taxon>
    </lineage>
</organism>
<evidence type="ECO:0000313" key="1">
    <source>
        <dbReference type="EMBL" id="KAK4003781.1"/>
    </source>
</evidence>
<gene>
    <name evidence="1" type="ORF">OUZ56_005533</name>
</gene>
<name>A0ABQ9YT47_9CRUS</name>